<keyword evidence="2" id="KW-1185">Reference proteome</keyword>
<evidence type="ECO:0000313" key="1">
    <source>
        <dbReference type="EMBL" id="GGM37950.1"/>
    </source>
</evidence>
<sequence length="74" mass="8491">MKVPGTSFWECQAPFICNSIKKLRHSIKNFGNSINKNRYSIKNHDNSIKTHAMALILFFGKIVIDILQGRVLDE</sequence>
<dbReference type="EMBL" id="BMLG01000017">
    <property type="protein sequence ID" value="GGM37950.1"/>
    <property type="molecule type" value="Genomic_DNA"/>
</dbReference>
<evidence type="ECO:0000313" key="2">
    <source>
        <dbReference type="Proteomes" id="UP000618460"/>
    </source>
</evidence>
<name>A0A917TTV8_9BACI</name>
<organism evidence="1 2">
    <name type="scientific">Paraliobacillus quinghaiensis</name>
    <dbReference type="NCBI Taxonomy" id="470815"/>
    <lineage>
        <taxon>Bacteria</taxon>
        <taxon>Bacillati</taxon>
        <taxon>Bacillota</taxon>
        <taxon>Bacilli</taxon>
        <taxon>Bacillales</taxon>
        <taxon>Bacillaceae</taxon>
        <taxon>Paraliobacillus</taxon>
    </lineage>
</organism>
<accession>A0A917TTV8</accession>
<protein>
    <submittedName>
        <fullName evidence="1">Uncharacterized protein</fullName>
    </submittedName>
</protein>
<reference evidence="1" key="2">
    <citation type="submission" date="2020-09" db="EMBL/GenBank/DDBJ databases">
        <authorList>
            <person name="Sun Q."/>
            <person name="Zhou Y."/>
        </authorList>
    </citation>
    <scope>NUCLEOTIDE SEQUENCE</scope>
    <source>
        <strain evidence="1">CGMCC 1.6333</strain>
    </source>
</reference>
<comment type="caution">
    <text evidence="1">The sequence shown here is derived from an EMBL/GenBank/DDBJ whole genome shotgun (WGS) entry which is preliminary data.</text>
</comment>
<proteinExistence type="predicted"/>
<gene>
    <name evidence="1" type="ORF">GCM10011351_25160</name>
</gene>
<dbReference type="AlphaFoldDB" id="A0A917TTV8"/>
<reference evidence="1" key="1">
    <citation type="journal article" date="2014" name="Int. J. Syst. Evol. Microbiol.">
        <title>Complete genome sequence of Corynebacterium casei LMG S-19264T (=DSM 44701T), isolated from a smear-ripened cheese.</title>
        <authorList>
            <consortium name="US DOE Joint Genome Institute (JGI-PGF)"/>
            <person name="Walter F."/>
            <person name="Albersmeier A."/>
            <person name="Kalinowski J."/>
            <person name="Ruckert C."/>
        </authorList>
    </citation>
    <scope>NUCLEOTIDE SEQUENCE</scope>
    <source>
        <strain evidence="1">CGMCC 1.6333</strain>
    </source>
</reference>
<dbReference type="Proteomes" id="UP000618460">
    <property type="component" value="Unassembled WGS sequence"/>
</dbReference>